<protein>
    <submittedName>
        <fullName evidence="2">Uncharacterized protein</fullName>
    </submittedName>
</protein>
<name>A0A270NBD9_STEMA</name>
<sequence>MDAAAKPPRTGLRRPPQPDQPCHPTECQLLTLLWLWLRRVQGCKPCRHPLVHNRADPAWTPS</sequence>
<feature type="region of interest" description="Disordered" evidence="1">
    <location>
        <begin position="1"/>
        <end position="22"/>
    </location>
</feature>
<evidence type="ECO:0000256" key="1">
    <source>
        <dbReference type="SAM" id="MobiDB-lite"/>
    </source>
</evidence>
<gene>
    <name evidence="2" type="ORF">CEK00_16475</name>
</gene>
<evidence type="ECO:0000313" key="2">
    <source>
        <dbReference type="EMBL" id="PAM69337.1"/>
    </source>
</evidence>
<evidence type="ECO:0000313" key="3">
    <source>
        <dbReference type="Proteomes" id="UP000216433"/>
    </source>
</evidence>
<organism evidence="2 3">
    <name type="scientific">Stenotrophomonas maltophilia</name>
    <name type="common">Pseudomonas maltophilia</name>
    <name type="synonym">Xanthomonas maltophilia</name>
    <dbReference type="NCBI Taxonomy" id="40324"/>
    <lineage>
        <taxon>Bacteria</taxon>
        <taxon>Pseudomonadati</taxon>
        <taxon>Pseudomonadota</taxon>
        <taxon>Gammaproteobacteria</taxon>
        <taxon>Lysobacterales</taxon>
        <taxon>Lysobacteraceae</taxon>
        <taxon>Stenotrophomonas</taxon>
        <taxon>Stenotrophomonas maltophilia group</taxon>
    </lineage>
</organism>
<accession>A0A270NBD9</accession>
<reference evidence="2 3" key="1">
    <citation type="submission" date="2017-06" db="EMBL/GenBank/DDBJ databases">
        <title>Genome sequencing and assembly of Stenotrophomonas maltophilia DF07.</title>
        <authorList>
            <person name="Iyer R."/>
        </authorList>
    </citation>
    <scope>NUCLEOTIDE SEQUENCE [LARGE SCALE GENOMIC DNA]</scope>
    <source>
        <strain evidence="2 3">DF07</strain>
    </source>
</reference>
<dbReference type="AlphaFoldDB" id="A0A270NBD9"/>
<dbReference type="Proteomes" id="UP000216433">
    <property type="component" value="Unassembled WGS sequence"/>
</dbReference>
<dbReference type="EMBL" id="NJGC01000020">
    <property type="protein sequence ID" value="PAM69337.1"/>
    <property type="molecule type" value="Genomic_DNA"/>
</dbReference>
<comment type="caution">
    <text evidence="2">The sequence shown here is derived from an EMBL/GenBank/DDBJ whole genome shotgun (WGS) entry which is preliminary data.</text>
</comment>
<proteinExistence type="predicted"/>